<evidence type="ECO:0000259" key="10">
    <source>
        <dbReference type="PROSITE" id="PS50111"/>
    </source>
</evidence>
<name>A0A2S0P8Q8_9NEIS</name>
<dbReference type="PRINTS" id="PR00260">
    <property type="entry name" value="CHEMTRNSDUCR"/>
</dbReference>
<dbReference type="Pfam" id="PF12729">
    <property type="entry name" value="4HB_MCP_1"/>
    <property type="match status" value="1"/>
</dbReference>
<dbReference type="SUPFAM" id="SSF58104">
    <property type="entry name" value="Methyl-accepting chemotaxis protein (MCP) signaling domain"/>
    <property type="match status" value="1"/>
</dbReference>
<evidence type="ECO:0000256" key="7">
    <source>
        <dbReference type="PROSITE-ProRule" id="PRU00284"/>
    </source>
</evidence>
<dbReference type="GO" id="GO:0006935">
    <property type="term" value="P:chemotaxis"/>
    <property type="evidence" value="ECO:0007669"/>
    <property type="project" value="InterPro"/>
</dbReference>
<gene>
    <name evidence="12" type="ORF">DAI18_06265</name>
</gene>
<dbReference type="InterPro" id="IPR024478">
    <property type="entry name" value="HlyB_4HB_MCP"/>
</dbReference>
<evidence type="ECO:0000256" key="2">
    <source>
        <dbReference type="ARBA" id="ARBA00022692"/>
    </source>
</evidence>
<accession>A0A2S0P8Q8</accession>
<dbReference type="PANTHER" id="PTHR32089">
    <property type="entry name" value="METHYL-ACCEPTING CHEMOTAXIS PROTEIN MCPB"/>
    <property type="match status" value="1"/>
</dbReference>
<dbReference type="Pfam" id="PF00015">
    <property type="entry name" value="MCPsignal"/>
    <property type="match status" value="1"/>
</dbReference>
<dbReference type="InterPro" id="IPR004089">
    <property type="entry name" value="MCPsignal_dom"/>
</dbReference>
<dbReference type="GO" id="GO:0007165">
    <property type="term" value="P:signal transduction"/>
    <property type="evidence" value="ECO:0007669"/>
    <property type="project" value="UniProtKB-KW"/>
</dbReference>
<evidence type="ECO:0000256" key="9">
    <source>
        <dbReference type="SAM" id="Phobius"/>
    </source>
</evidence>
<evidence type="ECO:0000259" key="11">
    <source>
        <dbReference type="PROSITE" id="PS50885"/>
    </source>
</evidence>
<dbReference type="AlphaFoldDB" id="A0A2S0P8Q8"/>
<keyword evidence="3 9" id="KW-1133">Transmembrane helix</keyword>
<dbReference type="GO" id="GO:0016020">
    <property type="term" value="C:membrane"/>
    <property type="evidence" value="ECO:0007669"/>
    <property type="project" value="UniProtKB-SubCell"/>
</dbReference>
<feature type="region of interest" description="Disordered" evidence="8">
    <location>
        <begin position="314"/>
        <end position="334"/>
    </location>
</feature>
<evidence type="ECO:0000256" key="8">
    <source>
        <dbReference type="SAM" id="MobiDB-lite"/>
    </source>
</evidence>
<keyword evidence="13" id="KW-1185">Reference proteome</keyword>
<dbReference type="RefSeq" id="WP_028498660.1">
    <property type="nucleotide sequence ID" value="NZ_CP028519.1"/>
</dbReference>
<dbReference type="Proteomes" id="UP000244173">
    <property type="component" value="Chromosome"/>
</dbReference>
<dbReference type="PANTHER" id="PTHR32089:SF119">
    <property type="entry name" value="METHYL-ACCEPTING CHEMOTAXIS PROTEIN CTPL"/>
    <property type="match status" value="1"/>
</dbReference>
<dbReference type="STRING" id="1122240.GCA_000620105_01298"/>
<feature type="transmembrane region" description="Helical" evidence="9">
    <location>
        <begin position="186"/>
        <end position="207"/>
    </location>
</feature>
<evidence type="ECO:0000256" key="5">
    <source>
        <dbReference type="ARBA" id="ARBA00023224"/>
    </source>
</evidence>
<reference evidence="12 13" key="1">
    <citation type="submission" date="2018-04" db="EMBL/GenBank/DDBJ databases">
        <title>Denitrifier Microvirgula.</title>
        <authorList>
            <person name="Anderson E."/>
            <person name="Jang J."/>
            <person name="Ishii S."/>
        </authorList>
    </citation>
    <scope>NUCLEOTIDE SEQUENCE [LARGE SCALE GENOMIC DNA]</scope>
    <source>
        <strain evidence="12 13">BE2.4</strain>
    </source>
</reference>
<dbReference type="GO" id="GO:0004888">
    <property type="term" value="F:transmembrane signaling receptor activity"/>
    <property type="evidence" value="ECO:0007669"/>
    <property type="project" value="InterPro"/>
</dbReference>
<keyword evidence="5 7" id="KW-0807">Transducer</keyword>
<dbReference type="FunFam" id="1.10.287.950:FF:000001">
    <property type="entry name" value="Methyl-accepting chemotaxis sensory transducer"/>
    <property type="match status" value="1"/>
</dbReference>
<evidence type="ECO:0000256" key="6">
    <source>
        <dbReference type="ARBA" id="ARBA00029447"/>
    </source>
</evidence>
<evidence type="ECO:0000256" key="1">
    <source>
        <dbReference type="ARBA" id="ARBA00004141"/>
    </source>
</evidence>
<dbReference type="InterPro" id="IPR003660">
    <property type="entry name" value="HAMP_dom"/>
</dbReference>
<evidence type="ECO:0000256" key="4">
    <source>
        <dbReference type="ARBA" id="ARBA00023136"/>
    </source>
</evidence>
<dbReference type="OrthoDB" id="9179351at2"/>
<sequence>MKISTRLYALCSTGIIGLLIVSLSALLAFGSIRTSIASITDDSLPSVKALAELQDQFSTLRHNMLLHVLSLHAEDKAALRANIAEGSKWLNEHFKYYADNLATNAQDTANIKVLQTEVERYQALMYQVLALSDLGQTDQAAAMIAQATRPQGKVTLETFKRTVDFNISVLDQSEQDVDESIDNARLVLLGVTTVVVLLLLGGGIWAVRTIYGPMTSLRDGLNQLARDFDFTRRFRRRQQDEISETYQALNGLLDVLQGSFQRLHTLGSNVNAAAETVAAASADVSQASLQVSESAASMSAAVEQMTVSVTHAADRAEQASHSSQQAGKEASHGGEVIDDTIRGFRNTESTVQLAAGQIEQLKAHTAAIGTVIAVIKDIAEQTNLLALNAAIEAARAGESGRSFAVVADAVRMLAERTATSTQEITRTVRLIQQGANETVESMQGVVSLLGHGMSQAELATVAIQRIIDSTDGTVTQVAEISGSMREQSLTSTSIAQGVEHIARMTEQSHTSATHTAASAASLREAAAEMQDTLQAFRV</sequence>
<dbReference type="KEGG" id="maer:DAI18_06265"/>
<dbReference type="SMART" id="SM00283">
    <property type="entry name" value="MA"/>
    <property type="match status" value="1"/>
</dbReference>
<dbReference type="CDD" id="cd11386">
    <property type="entry name" value="MCP_signal"/>
    <property type="match status" value="1"/>
</dbReference>
<keyword evidence="4 9" id="KW-0472">Membrane</keyword>
<comment type="similarity">
    <text evidence="6">Belongs to the methyl-accepting chemotaxis (MCP) protein family.</text>
</comment>
<organism evidence="12 13">
    <name type="scientific">Microvirgula aerodenitrificans</name>
    <dbReference type="NCBI Taxonomy" id="57480"/>
    <lineage>
        <taxon>Bacteria</taxon>
        <taxon>Pseudomonadati</taxon>
        <taxon>Pseudomonadota</taxon>
        <taxon>Betaproteobacteria</taxon>
        <taxon>Neisseriales</taxon>
        <taxon>Aquaspirillaceae</taxon>
        <taxon>Microvirgula</taxon>
    </lineage>
</organism>
<keyword evidence="2 9" id="KW-0812">Transmembrane</keyword>
<feature type="domain" description="HAMP" evidence="11">
    <location>
        <begin position="208"/>
        <end position="261"/>
    </location>
</feature>
<evidence type="ECO:0000313" key="12">
    <source>
        <dbReference type="EMBL" id="AVY93693.1"/>
    </source>
</evidence>
<comment type="subcellular location">
    <subcellularLocation>
        <location evidence="1">Membrane</location>
        <topology evidence="1">Multi-pass membrane protein</topology>
    </subcellularLocation>
</comment>
<evidence type="ECO:0000313" key="13">
    <source>
        <dbReference type="Proteomes" id="UP000244173"/>
    </source>
</evidence>
<dbReference type="Gene3D" id="1.10.287.950">
    <property type="entry name" value="Methyl-accepting chemotaxis protein"/>
    <property type="match status" value="1"/>
</dbReference>
<dbReference type="EMBL" id="CP028519">
    <property type="protein sequence ID" value="AVY93693.1"/>
    <property type="molecule type" value="Genomic_DNA"/>
</dbReference>
<evidence type="ECO:0000256" key="3">
    <source>
        <dbReference type="ARBA" id="ARBA00022989"/>
    </source>
</evidence>
<protein>
    <submittedName>
        <fullName evidence="12">HAMP domain-containing protein</fullName>
    </submittedName>
</protein>
<feature type="transmembrane region" description="Helical" evidence="9">
    <location>
        <begin position="7"/>
        <end position="29"/>
    </location>
</feature>
<proteinExistence type="inferred from homology"/>
<dbReference type="PROSITE" id="PS50111">
    <property type="entry name" value="CHEMOTAXIS_TRANSDUC_2"/>
    <property type="match status" value="1"/>
</dbReference>
<dbReference type="InterPro" id="IPR004090">
    <property type="entry name" value="Chemotax_Me-accpt_rcpt"/>
</dbReference>
<dbReference type="PROSITE" id="PS50885">
    <property type="entry name" value="HAMP"/>
    <property type="match status" value="1"/>
</dbReference>
<feature type="domain" description="Methyl-accepting transducer" evidence="10">
    <location>
        <begin position="266"/>
        <end position="502"/>
    </location>
</feature>